<dbReference type="AlphaFoldDB" id="A0A7W8HG77"/>
<dbReference type="RefSeq" id="WP_183965965.1">
    <property type="nucleotide sequence ID" value="NZ_BAABEW010000001.1"/>
</dbReference>
<proteinExistence type="predicted"/>
<dbReference type="Proteomes" id="UP000532440">
    <property type="component" value="Unassembled WGS sequence"/>
</dbReference>
<keyword evidence="3" id="KW-1185">Reference proteome</keyword>
<dbReference type="EMBL" id="JACHGB010000003">
    <property type="protein sequence ID" value="MBB5271517.1"/>
    <property type="molecule type" value="Genomic_DNA"/>
</dbReference>
<evidence type="ECO:0000313" key="2">
    <source>
        <dbReference type="EMBL" id="MBB5271517.1"/>
    </source>
</evidence>
<evidence type="ECO:0000256" key="1">
    <source>
        <dbReference type="SAM" id="Coils"/>
    </source>
</evidence>
<feature type="coiled-coil region" evidence="1">
    <location>
        <begin position="106"/>
        <end position="146"/>
    </location>
</feature>
<protein>
    <submittedName>
        <fullName evidence="2">Colicin import membrane protein</fullName>
    </submittedName>
</protein>
<keyword evidence="1" id="KW-0175">Coiled coil</keyword>
<sequence length="261" mass="27448">MKTTDTVTYDASAAIVLANKAQAALAGASDFVIDSPTMFELASDDLKQVKALQKEVEEKRTSITGPLNQAVKAVNDLFRPPKDYLDRAEVTLKRAIVGWTTEQERIAAEARRKAEAEARAERERLAAIEREQAEAARRAQEEAQAAAAAGDQEAAAAAMAAAQAAEEQAAVAAMTAQVVTVAPAVEAPAKVTGITGRVTYSAEVTNLELLVKAVAQGLAPIECLQADTKFLGAQARAFKKAGELFPGVMAVAERSIAARAA</sequence>
<name>A0A7W8HG77_9BURK</name>
<reference evidence="2 3" key="1">
    <citation type="submission" date="2020-08" db="EMBL/GenBank/DDBJ databases">
        <title>Genomic Encyclopedia of Type Strains, Phase IV (KMG-IV): sequencing the most valuable type-strain genomes for metagenomic binning, comparative biology and taxonomic classification.</title>
        <authorList>
            <person name="Goeker M."/>
        </authorList>
    </citation>
    <scope>NUCLEOTIDE SEQUENCE [LARGE SCALE GENOMIC DNA]</scope>
    <source>
        <strain evidence="2 3">DSM 29781</strain>
    </source>
</reference>
<organism evidence="2 3">
    <name type="scientific">Quisquiliibacterium transsilvanicum</name>
    <dbReference type="NCBI Taxonomy" id="1549638"/>
    <lineage>
        <taxon>Bacteria</taxon>
        <taxon>Pseudomonadati</taxon>
        <taxon>Pseudomonadota</taxon>
        <taxon>Betaproteobacteria</taxon>
        <taxon>Burkholderiales</taxon>
        <taxon>Burkholderiaceae</taxon>
        <taxon>Quisquiliibacterium</taxon>
    </lineage>
</organism>
<accession>A0A7W8HG77</accession>
<evidence type="ECO:0000313" key="3">
    <source>
        <dbReference type="Proteomes" id="UP000532440"/>
    </source>
</evidence>
<comment type="caution">
    <text evidence="2">The sequence shown here is derived from an EMBL/GenBank/DDBJ whole genome shotgun (WGS) entry which is preliminary data.</text>
</comment>
<gene>
    <name evidence="2" type="ORF">HNQ70_001527</name>
</gene>